<accession>X0YJC7</accession>
<dbReference type="PANTHER" id="PTHR10668:SF103">
    <property type="entry name" value="PYRIDINE NUCLEOTIDE-DISULFIDE OXIDOREDUCTASE DOMAIN-CONTAINING PROTEIN 2"/>
    <property type="match status" value="1"/>
</dbReference>
<comment type="caution">
    <text evidence="1">The sequence shown here is derived from an EMBL/GenBank/DDBJ whole genome shotgun (WGS) entry which is preliminary data.</text>
</comment>
<sequence length="57" mass="5828">MAEASYDAIVVGGGHHGLIIACYLQKAGMSTAILERQAKLGGAVTSEEGPLPGFLLN</sequence>
<dbReference type="InterPro" id="IPR036188">
    <property type="entry name" value="FAD/NAD-bd_sf"/>
</dbReference>
<organism evidence="1">
    <name type="scientific">marine sediment metagenome</name>
    <dbReference type="NCBI Taxonomy" id="412755"/>
    <lineage>
        <taxon>unclassified sequences</taxon>
        <taxon>metagenomes</taxon>
        <taxon>ecological metagenomes</taxon>
    </lineage>
</organism>
<feature type="non-terminal residue" evidence="1">
    <location>
        <position position="57"/>
    </location>
</feature>
<reference evidence="1" key="1">
    <citation type="journal article" date="2014" name="Front. Microbiol.">
        <title>High frequency of phylogenetically diverse reductive dehalogenase-homologous genes in deep subseafloor sedimentary metagenomes.</title>
        <authorList>
            <person name="Kawai M."/>
            <person name="Futagami T."/>
            <person name="Toyoda A."/>
            <person name="Takaki Y."/>
            <person name="Nishi S."/>
            <person name="Hori S."/>
            <person name="Arai W."/>
            <person name="Tsubouchi T."/>
            <person name="Morono Y."/>
            <person name="Uchiyama I."/>
            <person name="Ito T."/>
            <person name="Fujiyama A."/>
            <person name="Inagaki F."/>
            <person name="Takami H."/>
        </authorList>
    </citation>
    <scope>NUCLEOTIDE SEQUENCE</scope>
    <source>
        <strain evidence="1">Expedition CK06-06</strain>
    </source>
</reference>
<dbReference type="Gene3D" id="3.50.50.60">
    <property type="entry name" value="FAD/NAD(P)-binding domain"/>
    <property type="match status" value="1"/>
</dbReference>
<dbReference type="PANTHER" id="PTHR10668">
    <property type="entry name" value="PHYTOENE DEHYDROGENASE"/>
    <property type="match status" value="1"/>
</dbReference>
<evidence type="ECO:0000313" key="1">
    <source>
        <dbReference type="EMBL" id="GAG48683.1"/>
    </source>
</evidence>
<evidence type="ECO:0008006" key="2">
    <source>
        <dbReference type="Google" id="ProtNLM"/>
    </source>
</evidence>
<dbReference type="Pfam" id="PF13450">
    <property type="entry name" value="NAD_binding_8"/>
    <property type="match status" value="1"/>
</dbReference>
<name>X0YJC7_9ZZZZ</name>
<gene>
    <name evidence="1" type="ORF">S01H1_77075</name>
</gene>
<protein>
    <recommendedName>
        <fullName evidence="2">FAD dependent oxidoreductase domain-containing protein</fullName>
    </recommendedName>
</protein>
<dbReference type="SUPFAM" id="SSF51905">
    <property type="entry name" value="FAD/NAD(P)-binding domain"/>
    <property type="match status" value="1"/>
</dbReference>
<proteinExistence type="predicted"/>
<dbReference type="AlphaFoldDB" id="X0YJC7"/>
<dbReference type="EMBL" id="BARS01051784">
    <property type="protein sequence ID" value="GAG48683.1"/>
    <property type="molecule type" value="Genomic_DNA"/>
</dbReference>